<dbReference type="PANTHER" id="PTHR30615:SF8">
    <property type="entry name" value="UPF0047 PROTEIN C4A8.02C"/>
    <property type="match status" value="1"/>
</dbReference>
<dbReference type="NCBIfam" id="TIGR00149">
    <property type="entry name" value="TIGR00149_YjbQ"/>
    <property type="match status" value="1"/>
</dbReference>
<dbReference type="Proteomes" id="UP000215086">
    <property type="component" value="Chromosome"/>
</dbReference>
<evidence type="ECO:0000256" key="1">
    <source>
        <dbReference type="ARBA" id="ARBA00005534"/>
    </source>
</evidence>
<gene>
    <name evidence="2" type="ORF">THTE_2848</name>
</gene>
<proteinExistence type="inferred from homology"/>
<comment type="similarity">
    <text evidence="1">Belongs to the UPF0047 family.</text>
</comment>
<dbReference type="KEGG" id="ttf:THTE_2848"/>
<dbReference type="OrthoDB" id="9801725at2"/>
<dbReference type="EMBL" id="CP018477">
    <property type="protein sequence ID" value="ASV75450.1"/>
    <property type="molecule type" value="Genomic_DNA"/>
</dbReference>
<reference evidence="2 3" key="1">
    <citation type="journal article" name="Front. Microbiol.">
        <title>Sugar Metabolism of the First Thermophilic Planctomycete Thermogutta terrifontis: Comparative Genomic and Transcriptomic Approaches.</title>
        <authorList>
            <person name="Elcheninov A.G."/>
            <person name="Menzel P."/>
            <person name="Gudbergsdottir S.R."/>
            <person name="Slesarev A.I."/>
            <person name="Kadnikov V.V."/>
            <person name="Krogh A."/>
            <person name="Bonch-Osmolovskaya E.A."/>
            <person name="Peng X."/>
            <person name="Kublanov I.V."/>
        </authorList>
    </citation>
    <scope>NUCLEOTIDE SEQUENCE [LARGE SCALE GENOMIC DNA]</scope>
    <source>
        <strain evidence="2 3">R1</strain>
    </source>
</reference>
<dbReference type="PROSITE" id="PS01314">
    <property type="entry name" value="UPF0047"/>
    <property type="match status" value="1"/>
</dbReference>
<keyword evidence="3" id="KW-1185">Reference proteome</keyword>
<sequence>MSGMDWVQREIELPRFGKGFHPITRHIVEALPELRQFQCGLLHVFLQHTSASLTINESADPDVAADLDRLLDHLVPEGFRYVHTVEGADDMPGHGKCSILGCSVLIPVRNGRLALGTWQGIFLCEHRRHNSGRRIVLTLFGHKSSD</sequence>
<dbReference type="PIRSF" id="PIRSF004681">
    <property type="entry name" value="UCP004681"/>
    <property type="match status" value="1"/>
</dbReference>
<dbReference type="AlphaFoldDB" id="A0A286RHL8"/>
<evidence type="ECO:0000313" key="3">
    <source>
        <dbReference type="Proteomes" id="UP000215086"/>
    </source>
</evidence>
<name>A0A286RHL8_9BACT</name>
<dbReference type="InterPro" id="IPR001602">
    <property type="entry name" value="UPF0047_YjbQ-like"/>
</dbReference>
<dbReference type="InterPro" id="IPR035917">
    <property type="entry name" value="YjbQ-like_sf"/>
</dbReference>
<evidence type="ECO:0000313" key="2">
    <source>
        <dbReference type="EMBL" id="ASV75450.1"/>
    </source>
</evidence>
<organism evidence="2 3">
    <name type="scientific">Thermogutta terrifontis</name>
    <dbReference type="NCBI Taxonomy" id="1331910"/>
    <lineage>
        <taxon>Bacteria</taxon>
        <taxon>Pseudomonadati</taxon>
        <taxon>Planctomycetota</taxon>
        <taxon>Planctomycetia</taxon>
        <taxon>Pirellulales</taxon>
        <taxon>Thermoguttaceae</taxon>
        <taxon>Thermogutta</taxon>
    </lineage>
</organism>
<dbReference type="SUPFAM" id="SSF111038">
    <property type="entry name" value="YjbQ-like"/>
    <property type="match status" value="1"/>
</dbReference>
<dbReference type="PANTHER" id="PTHR30615">
    <property type="entry name" value="UNCHARACTERIZED PROTEIN YJBQ-RELATED"/>
    <property type="match status" value="1"/>
</dbReference>
<dbReference type="Gene3D" id="2.60.120.460">
    <property type="entry name" value="YjbQ-like"/>
    <property type="match status" value="1"/>
</dbReference>
<accession>A0A286RHL8</accession>
<dbReference type="Pfam" id="PF01894">
    <property type="entry name" value="YjbQ"/>
    <property type="match status" value="1"/>
</dbReference>
<protein>
    <submittedName>
        <fullName evidence="2">Uncharacterized protein</fullName>
    </submittedName>
</protein>